<keyword evidence="3" id="KW-0732">Signal</keyword>
<organism evidence="5 6">
    <name type="scientific">Streptomyces eurocidicus</name>
    <name type="common">Streptoverticillium eurocidicus</name>
    <dbReference type="NCBI Taxonomy" id="66423"/>
    <lineage>
        <taxon>Bacteria</taxon>
        <taxon>Bacillati</taxon>
        <taxon>Actinomycetota</taxon>
        <taxon>Actinomycetes</taxon>
        <taxon>Kitasatosporales</taxon>
        <taxon>Streptomycetaceae</taxon>
        <taxon>Streptomyces</taxon>
    </lineage>
</organism>
<dbReference type="PANTHER" id="PTHR11079">
    <property type="entry name" value="CYTOSINE DEAMINASE FAMILY MEMBER"/>
    <property type="match status" value="1"/>
</dbReference>
<name>A0A7W8B994_STREU</name>
<dbReference type="EMBL" id="JACHJF010000001">
    <property type="protein sequence ID" value="MBB5117314.1"/>
    <property type="molecule type" value="Genomic_DNA"/>
</dbReference>
<reference evidence="5 6" key="1">
    <citation type="submission" date="2020-08" db="EMBL/GenBank/DDBJ databases">
        <title>Genomic Encyclopedia of Type Strains, Phase III (KMG-III): the genomes of soil and plant-associated and newly described type strains.</title>
        <authorList>
            <person name="Whitman W."/>
        </authorList>
    </citation>
    <scope>NUCLEOTIDE SEQUENCE [LARGE SCALE GENOMIC DNA]</scope>
    <source>
        <strain evidence="5 6">CECT 3259</strain>
    </source>
</reference>
<keyword evidence="2" id="KW-0862">Zinc</keyword>
<protein>
    <submittedName>
        <fullName evidence="5">tRNA(Arg) A34 adenosine deaminase TadA</fullName>
    </submittedName>
</protein>
<evidence type="ECO:0000313" key="5">
    <source>
        <dbReference type="EMBL" id="MBB5117314.1"/>
    </source>
</evidence>
<evidence type="ECO:0000256" key="3">
    <source>
        <dbReference type="SAM" id="SignalP"/>
    </source>
</evidence>
<sequence length="203" mass="21095">MNPLNPQGTSRRRFLHTTALAVAPLAAGGVLATAPPARAGSPSRAACWEGDWPPRLRAAVADAMAEAVRYARAAHWPFGAVLVDPADGAVVMGVGNTSEGGDATAHAEMNLLRRAAAAGVPLRSHIVVSTAEPCPMCAGALVWSRVRGVAYGTSIAHLVAVGMSQIEVPFADIVDASTMPRPSLAHHIRTDLTDPLYRTVPQG</sequence>
<dbReference type="SUPFAM" id="SSF53927">
    <property type="entry name" value="Cytidine deaminase-like"/>
    <property type="match status" value="1"/>
</dbReference>
<evidence type="ECO:0000313" key="6">
    <source>
        <dbReference type="Proteomes" id="UP000528608"/>
    </source>
</evidence>
<keyword evidence="1" id="KW-0479">Metal-binding</keyword>
<dbReference type="OrthoDB" id="9802676at2"/>
<dbReference type="PROSITE" id="PS51318">
    <property type="entry name" value="TAT"/>
    <property type="match status" value="1"/>
</dbReference>
<feature type="chain" id="PRO_5031516947" evidence="3">
    <location>
        <begin position="40"/>
        <end position="203"/>
    </location>
</feature>
<proteinExistence type="predicted"/>
<dbReference type="AlphaFoldDB" id="A0A7W8B994"/>
<dbReference type="InterPro" id="IPR002125">
    <property type="entry name" value="CMP_dCMP_dom"/>
</dbReference>
<dbReference type="GO" id="GO:0002100">
    <property type="term" value="P:tRNA wobble adenosine to inosine editing"/>
    <property type="evidence" value="ECO:0007669"/>
    <property type="project" value="TreeGrafter"/>
</dbReference>
<comment type="caution">
    <text evidence="5">The sequence shown here is derived from an EMBL/GenBank/DDBJ whole genome shotgun (WGS) entry which is preliminary data.</text>
</comment>
<dbReference type="Gene3D" id="3.40.140.10">
    <property type="entry name" value="Cytidine Deaminase, domain 2"/>
    <property type="match status" value="1"/>
</dbReference>
<evidence type="ECO:0000259" key="4">
    <source>
        <dbReference type="PROSITE" id="PS51747"/>
    </source>
</evidence>
<feature type="domain" description="CMP/dCMP-type deaminase" evidence="4">
    <location>
        <begin position="58"/>
        <end position="162"/>
    </location>
</feature>
<dbReference type="RefSeq" id="WP_102921234.1">
    <property type="nucleotide sequence ID" value="NZ_JACHJF010000001.1"/>
</dbReference>
<dbReference type="Pfam" id="PF00383">
    <property type="entry name" value="dCMP_cyt_deam_1"/>
    <property type="match status" value="1"/>
</dbReference>
<dbReference type="InterPro" id="IPR016193">
    <property type="entry name" value="Cytidine_deaminase-like"/>
</dbReference>
<feature type="signal peptide" evidence="3">
    <location>
        <begin position="1"/>
        <end position="39"/>
    </location>
</feature>
<dbReference type="PROSITE" id="PS51747">
    <property type="entry name" value="CYT_DCMP_DEAMINASES_2"/>
    <property type="match status" value="1"/>
</dbReference>
<dbReference type="GO" id="GO:0008270">
    <property type="term" value="F:zinc ion binding"/>
    <property type="evidence" value="ECO:0007669"/>
    <property type="project" value="InterPro"/>
</dbReference>
<evidence type="ECO:0000256" key="2">
    <source>
        <dbReference type="ARBA" id="ARBA00022833"/>
    </source>
</evidence>
<evidence type="ECO:0000256" key="1">
    <source>
        <dbReference type="ARBA" id="ARBA00022723"/>
    </source>
</evidence>
<dbReference type="CDD" id="cd01285">
    <property type="entry name" value="nucleoside_deaminase"/>
    <property type="match status" value="1"/>
</dbReference>
<dbReference type="Proteomes" id="UP000528608">
    <property type="component" value="Unassembled WGS sequence"/>
</dbReference>
<dbReference type="InterPro" id="IPR016192">
    <property type="entry name" value="APOBEC/CMP_deaminase_Zn-bd"/>
</dbReference>
<gene>
    <name evidence="5" type="ORF">FHS36_000712</name>
</gene>
<dbReference type="PANTHER" id="PTHR11079:SF202">
    <property type="entry name" value="TRNA-SPECIFIC ADENOSINE DEAMINASE"/>
    <property type="match status" value="1"/>
</dbReference>
<accession>A0A7W8B994</accession>
<dbReference type="InterPro" id="IPR006311">
    <property type="entry name" value="TAT_signal"/>
</dbReference>
<dbReference type="PROSITE" id="PS00903">
    <property type="entry name" value="CYT_DCMP_DEAMINASES_1"/>
    <property type="match status" value="1"/>
</dbReference>
<dbReference type="GO" id="GO:0052717">
    <property type="term" value="F:tRNA-specific adenosine-34 deaminase activity"/>
    <property type="evidence" value="ECO:0007669"/>
    <property type="project" value="TreeGrafter"/>
</dbReference>